<evidence type="ECO:0000256" key="2">
    <source>
        <dbReference type="ARBA" id="ARBA00022448"/>
    </source>
</evidence>
<feature type="transmembrane region" description="Helical" evidence="6">
    <location>
        <begin position="369"/>
        <end position="390"/>
    </location>
</feature>
<keyword evidence="3 6" id="KW-0812">Transmembrane</keyword>
<feature type="transmembrane region" description="Helical" evidence="6">
    <location>
        <begin position="270"/>
        <end position="290"/>
    </location>
</feature>
<dbReference type="RefSeq" id="WP_378307801.1">
    <property type="nucleotide sequence ID" value="NZ_JBHUKS010000016.1"/>
</dbReference>
<protein>
    <submittedName>
        <fullName evidence="8">MFS transporter</fullName>
    </submittedName>
</protein>
<dbReference type="InterPro" id="IPR011701">
    <property type="entry name" value="MFS"/>
</dbReference>
<comment type="caution">
    <text evidence="8">The sequence shown here is derived from an EMBL/GenBank/DDBJ whole genome shotgun (WGS) entry which is preliminary data.</text>
</comment>
<feature type="domain" description="Major facilitator superfamily (MFS) profile" evidence="7">
    <location>
        <begin position="17"/>
        <end position="473"/>
    </location>
</feature>
<sequence length="503" mass="52295">MALDLNPANGPVPRGRIIAVCALIILLSEIATFEILMVYPALPGMAAHFRTLDVAQAASVVTLAGAVVLPLAGKAADRYGKKRIILVMGAIFLLGSVLCATTDVFAVLLIGRLLQGSLVGIVNISYALVRDVIPRSYVPVALGSVVTGIGMGAVAGPFMAGTLIDNFGFRSVFWFMVVYVAVLLPLHAWLVPESKVRVKSSFDILGAILLGASLGVLLVAVGKGGTWGWGSTTTIGAFAIGVLLLAAFVLRELKAAEPLIDLRVLVGRKFLPTVVAVGLVSYMMNAHGILSPTMFETPHIPGNTYGVGLSALQLALWTFPLGIVGMVVGPLGGYLSKRIGARQVLLASSLCFLVVMFLGSRMFTVQWQVAITSFVAGFAVGFLHSSNANLLQDALPERLGGAGNCIAGVITMLASSAAVTVTGAIMAEHVRMTLPGSHAVIYGDSAFTQSYLWAGVVGVVGVAIILLMKHGRKPAQGGLVEENGGLAPVRVGHTASRGSSGMD</sequence>
<feature type="transmembrane region" description="Helical" evidence="6">
    <location>
        <begin position="344"/>
        <end position="363"/>
    </location>
</feature>
<evidence type="ECO:0000313" key="8">
    <source>
        <dbReference type="EMBL" id="MFD2470505.1"/>
    </source>
</evidence>
<feature type="transmembrane region" description="Helical" evidence="6">
    <location>
        <begin position="136"/>
        <end position="160"/>
    </location>
</feature>
<evidence type="ECO:0000313" key="9">
    <source>
        <dbReference type="Proteomes" id="UP001597483"/>
    </source>
</evidence>
<dbReference type="Gene3D" id="1.20.1250.20">
    <property type="entry name" value="MFS general substrate transporter like domains"/>
    <property type="match status" value="1"/>
</dbReference>
<feature type="transmembrane region" description="Helical" evidence="6">
    <location>
        <begin position="402"/>
        <end position="426"/>
    </location>
</feature>
<feature type="transmembrane region" description="Helical" evidence="6">
    <location>
        <begin position="17"/>
        <end position="42"/>
    </location>
</feature>
<feature type="transmembrane region" description="Helical" evidence="6">
    <location>
        <begin position="310"/>
        <end position="332"/>
    </location>
</feature>
<evidence type="ECO:0000259" key="7">
    <source>
        <dbReference type="PROSITE" id="PS50850"/>
    </source>
</evidence>
<keyword evidence="2" id="KW-0813">Transport</keyword>
<gene>
    <name evidence="8" type="ORF">ACFSVL_24155</name>
</gene>
<evidence type="ECO:0000256" key="4">
    <source>
        <dbReference type="ARBA" id="ARBA00022989"/>
    </source>
</evidence>
<dbReference type="Proteomes" id="UP001597483">
    <property type="component" value="Unassembled WGS sequence"/>
</dbReference>
<evidence type="ECO:0000256" key="6">
    <source>
        <dbReference type="SAM" id="Phobius"/>
    </source>
</evidence>
<feature type="transmembrane region" description="Helical" evidence="6">
    <location>
        <begin position="84"/>
        <end position="107"/>
    </location>
</feature>
<evidence type="ECO:0000256" key="3">
    <source>
        <dbReference type="ARBA" id="ARBA00022692"/>
    </source>
</evidence>
<dbReference type="SUPFAM" id="SSF103473">
    <property type="entry name" value="MFS general substrate transporter"/>
    <property type="match status" value="2"/>
</dbReference>
<dbReference type="InterPro" id="IPR036259">
    <property type="entry name" value="MFS_trans_sf"/>
</dbReference>
<dbReference type="Gene3D" id="1.20.1720.10">
    <property type="entry name" value="Multidrug resistance protein D"/>
    <property type="match status" value="1"/>
</dbReference>
<feature type="transmembrane region" description="Helical" evidence="6">
    <location>
        <begin position="202"/>
        <end position="221"/>
    </location>
</feature>
<keyword evidence="9" id="KW-1185">Reference proteome</keyword>
<comment type="subcellular location">
    <subcellularLocation>
        <location evidence="1">Cell membrane</location>
        <topology evidence="1">Multi-pass membrane protein</topology>
    </subcellularLocation>
</comment>
<feature type="transmembrane region" description="Helical" evidence="6">
    <location>
        <begin position="113"/>
        <end position="129"/>
    </location>
</feature>
<proteinExistence type="predicted"/>
<dbReference type="Pfam" id="PF07690">
    <property type="entry name" value="MFS_1"/>
    <property type="match status" value="1"/>
</dbReference>
<dbReference type="PANTHER" id="PTHR42718:SF9">
    <property type="entry name" value="MAJOR FACILITATOR SUPERFAMILY MULTIDRUG TRANSPORTER MFSC"/>
    <property type="match status" value="1"/>
</dbReference>
<keyword evidence="4 6" id="KW-1133">Transmembrane helix</keyword>
<name>A0ABW5HAY0_9PSEU</name>
<dbReference type="PROSITE" id="PS50850">
    <property type="entry name" value="MFS"/>
    <property type="match status" value="1"/>
</dbReference>
<feature type="transmembrane region" description="Helical" evidence="6">
    <location>
        <begin position="172"/>
        <end position="190"/>
    </location>
</feature>
<accession>A0ABW5HAY0</accession>
<feature type="transmembrane region" description="Helical" evidence="6">
    <location>
        <begin position="54"/>
        <end position="72"/>
    </location>
</feature>
<dbReference type="EMBL" id="JBHUKS010000016">
    <property type="protein sequence ID" value="MFD2470505.1"/>
    <property type="molecule type" value="Genomic_DNA"/>
</dbReference>
<dbReference type="InterPro" id="IPR020846">
    <property type="entry name" value="MFS_dom"/>
</dbReference>
<organism evidence="8 9">
    <name type="scientific">Amycolatopsis silviterrae</name>
    <dbReference type="NCBI Taxonomy" id="1656914"/>
    <lineage>
        <taxon>Bacteria</taxon>
        <taxon>Bacillati</taxon>
        <taxon>Actinomycetota</taxon>
        <taxon>Actinomycetes</taxon>
        <taxon>Pseudonocardiales</taxon>
        <taxon>Pseudonocardiaceae</taxon>
        <taxon>Amycolatopsis</taxon>
    </lineage>
</organism>
<reference evidence="9" key="1">
    <citation type="journal article" date="2019" name="Int. J. Syst. Evol. Microbiol.">
        <title>The Global Catalogue of Microorganisms (GCM) 10K type strain sequencing project: providing services to taxonomists for standard genome sequencing and annotation.</title>
        <authorList>
            <consortium name="The Broad Institute Genomics Platform"/>
            <consortium name="The Broad Institute Genome Sequencing Center for Infectious Disease"/>
            <person name="Wu L."/>
            <person name="Ma J."/>
        </authorList>
    </citation>
    <scope>NUCLEOTIDE SEQUENCE [LARGE SCALE GENOMIC DNA]</scope>
    <source>
        <strain evidence="9">CGMCC 4.7641</strain>
    </source>
</reference>
<keyword evidence="5 6" id="KW-0472">Membrane</keyword>
<evidence type="ECO:0000256" key="5">
    <source>
        <dbReference type="ARBA" id="ARBA00023136"/>
    </source>
</evidence>
<dbReference type="PANTHER" id="PTHR42718">
    <property type="entry name" value="MAJOR FACILITATOR SUPERFAMILY MULTIDRUG TRANSPORTER MFSC"/>
    <property type="match status" value="1"/>
</dbReference>
<feature type="transmembrane region" description="Helical" evidence="6">
    <location>
        <begin position="227"/>
        <end position="250"/>
    </location>
</feature>
<feature type="transmembrane region" description="Helical" evidence="6">
    <location>
        <begin position="446"/>
        <end position="467"/>
    </location>
</feature>
<evidence type="ECO:0000256" key="1">
    <source>
        <dbReference type="ARBA" id="ARBA00004651"/>
    </source>
</evidence>